<gene>
    <name evidence="1" type="ORF">LCGC14_3111550</name>
</gene>
<feature type="non-terminal residue" evidence="1">
    <location>
        <position position="1"/>
    </location>
</feature>
<protein>
    <submittedName>
        <fullName evidence="1">Uncharacterized protein</fullName>
    </submittedName>
</protein>
<comment type="caution">
    <text evidence="1">The sequence shown here is derived from an EMBL/GenBank/DDBJ whole genome shotgun (WGS) entry which is preliminary data.</text>
</comment>
<evidence type="ECO:0000313" key="1">
    <source>
        <dbReference type="EMBL" id="KKK51780.1"/>
    </source>
</evidence>
<dbReference type="AlphaFoldDB" id="A0A0F8WTT4"/>
<reference evidence="1" key="1">
    <citation type="journal article" date="2015" name="Nature">
        <title>Complex archaea that bridge the gap between prokaryotes and eukaryotes.</title>
        <authorList>
            <person name="Spang A."/>
            <person name="Saw J.H."/>
            <person name="Jorgensen S.L."/>
            <person name="Zaremba-Niedzwiedzka K."/>
            <person name="Martijn J."/>
            <person name="Lind A.E."/>
            <person name="van Eijk R."/>
            <person name="Schleper C."/>
            <person name="Guy L."/>
            <person name="Ettema T.J."/>
        </authorList>
    </citation>
    <scope>NUCLEOTIDE SEQUENCE</scope>
</reference>
<accession>A0A0F8WTT4</accession>
<sequence length="116" mass="13305">SQRSSSKSLITISRGSKLKIEKGNTIRFFIWWKDVAYNRVDIDLLLVKDTKLVCNSVSDGVDILGNPKMVEECVEIETESKSLSLLVELQRDAIYEIKACAENNLDYKDYRECVLR</sequence>
<organism evidence="1">
    <name type="scientific">marine sediment metagenome</name>
    <dbReference type="NCBI Taxonomy" id="412755"/>
    <lineage>
        <taxon>unclassified sequences</taxon>
        <taxon>metagenomes</taxon>
        <taxon>ecological metagenomes</taxon>
    </lineage>
</organism>
<proteinExistence type="predicted"/>
<dbReference type="EMBL" id="LAZR01067342">
    <property type="protein sequence ID" value="KKK51780.1"/>
    <property type="molecule type" value="Genomic_DNA"/>
</dbReference>
<name>A0A0F8WTT4_9ZZZZ</name>